<gene>
    <name evidence="1" type="ORF">EVAR_18935_1</name>
</gene>
<dbReference type="AlphaFoldDB" id="A0A4C1V3F6"/>
<reference evidence="1 2" key="1">
    <citation type="journal article" date="2019" name="Commun. Biol.">
        <title>The bagworm genome reveals a unique fibroin gene that provides high tensile strength.</title>
        <authorList>
            <person name="Kono N."/>
            <person name="Nakamura H."/>
            <person name="Ohtoshi R."/>
            <person name="Tomita M."/>
            <person name="Numata K."/>
            <person name="Arakawa K."/>
        </authorList>
    </citation>
    <scope>NUCLEOTIDE SEQUENCE [LARGE SCALE GENOMIC DNA]</scope>
</reference>
<evidence type="ECO:0000313" key="2">
    <source>
        <dbReference type="Proteomes" id="UP000299102"/>
    </source>
</evidence>
<organism evidence="1 2">
    <name type="scientific">Eumeta variegata</name>
    <name type="common">Bagworm moth</name>
    <name type="synonym">Eumeta japonica</name>
    <dbReference type="NCBI Taxonomy" id="151549"/>
    <lineage>
        <taxon>Eukaryota</taxon>
        <taxon>Metazoa</taxon>
        <taxon>Ecdysozoa</taxon>
        <taxon>Arthropoda</taxon>
        <taxon>Hexapoda</taxon>
        <taxon>Insecta</taxon>
        <taxon>Pterygota</taxon>
        <taxon>Neoptera</taxon>
        <taxon>Endopterygota</taxon>
        <taxon>Lepidoptera</taxon>
        <taxon>Glossata</taxon>
        <taxon>Ditrysia</taxon>
        <taxon>Tineoidea</taxon>
        <taxon>Psychidae</taxon>
        <taxon>Oiketicinae</taxon>
        <taxon>Eumeta</taxon>
    </lineage>
</organism>
<dbReference type="Proteomes" id="UP000299102">
    <property type="component" value="Unassembled WGS sequence"/>
</dbReference>
<evidence type="ECO:0000313" key="1">
    <source>
        <dbReference type="EMBL" id="GBP32782.1"/>
    </source>
</evidence>
<accession>A0A4C1V3F6</accession>
<comment type="caution">
    <text evidence="1">The sequence shown here is derived from an EMBL/GenBank/DDBJ whole genome shotgun (WGS) entry which is preliminary data.</text>
</comment>
<protein>
    <submittedName>
        <fullName evidence="1">Uncharacterized protein</fullName>
    </submittedName>
</protein>
<keyword evidence="2" id="KW-1185">Reference proteome</keyword>
<dbReference type="EMBL" id="BGZK01000264">
    <property type="protein sequence ID" value="GBP32782.1"/>
    <property type="molecule type" value="Genomic_DNA"/>
</dbReference>
<sequence>MRTSAARSTERVLTIQRDIIMYPLETPFGTVVAKNNEFQVLHVLWSTWLQHKNVAVLQRMGVPMVHSPFHNPIPFSIKPLSPPSINSSLHYQTASSTDILSLPKKPVKHFGNDSPNWMSEGWRQLKTTVTNKVTTSKSDDFTYPTRHCARSFRRPKGKARHSIPTRSEHEPATIIIGSKALITWPSR</sequence>
<proteinExistence type="predicted"/>
<name>A0A4C1V3F6_EUMVA</name>